<feature type="transmembrane region" description="Helical" evidence="1">
    <location>
        <begin position="60"/>
        <end position="84"/>
    </location>
</feature>
<feature type="transmembrane region" description="Helical" evidence="1">
    <location>
        <begin position="223"/>
        <end position="241"/>
    </location>
</feature>
<accession>A0A840MJF6</accession>
<organism evidence="2 3">
    <name type="scientific">Chitinivorax tropicus</name>
    <dbReference type="NCBI Taxonomy" id="714531"/>
    <lineage>
        <taxon>Bacteria</taxon>
        <taxon>Pseudomonadati</taxon>
        <taxon>Pseudomonadota</taxon>
        <taxon>Betaproteobacteria</taxon>
        <taxon>Chitinivorax</taxon>
    </lineage>
</organism>
<evidence type="ECO:0000256" key="1">
    <source>
        <dbReference type="SAM" id="Phobius"/>
    </source>
</evidence>
<keyword evidence="1" id="KW-0472">Membrane</keyword>
<comment type="caution">
    <text evidence="2">The sequence shown here is derived from an EMBL/GenBank/DDBJ whole genome shotgun (WGS) entry which is preliminary data.</text>
</comment>
<sequence length="275" mass="29581">MSNQSDNNPYAAPQSAVAPVGPTIRDDFGNFIPNGRSVPAGSAASWFGAAWELFKKSPMMWIFTTILFVLLSFIASIIPFFGWLAGNMLMPFLVGGMMIGCRTQEEGGDLNIDHLFAGKQHTGNLVMIGLIYIGFIVLIGIVVTIIAFGVFGGAALAAAFGSSQNDDVATAMALGGLGIGAILLFLIILALSIPLVMAVWFAPTLVVFNELKPFEAMKMSFKACLKNILPFFVYGLLYFVLMVLGMIPLLLGLLIVGPLILATLYTSYRDIFYAQ</sequence>
<dbReference type="EMBL" id="JACHHY010000001">
    <property type="protein sequence ID" value="MBB5016937.1"/>
    <property type="molecule type" value="Genomic_DNA"/>
</dbReference>
<dbReference type="AlphaFoldDB" id="A0A840MJF6"/>
<reference evidence="2 3" key="1">
    <citation type="submission" date="2020-08" db="EMBL/GenBank/DDBJ databases">
        <title>Genomic Encyclopedia of Type Strains, Phase IV (KMG-IV): sequencing the most valuable type-strain genomes for metagenomic binning, comparative biology and taxonomic classification.</title>
        <authorList>
            <person name="Goeker M."/>
        </authorList>
    </citation>
    <scope>NUCLEOTIDE SEQUENCE [LARGE SCALE GENOMIC DNA]</scope>
    <source>
        <strain evidence="2 3">DSM 27165</strain>
    </source>
</reference>
<gene>
    <name evidence="2" type="ORF">HNQ59_000199</name>
</gene>
<dbReference type="RefSeq" id="WP_184033916.1">
    <property type="nucleotide sequence ID" value="NZ_JACHHY010000001.1"/>
</dbReference>
<feature type="transmembrane region" description="Helical" evidence="1">
    <location>
        <begin position="172"/>
        <end position="202"/>
    </location>
</feature>
<dbReference type="InterPro" id="IPR047798">
    <property type="entry name" value="BPSS1780-like"/>
</dbReference>
<keyword evidence="1" id="KW-1133">Transmembrane helix</keyword>
<dbReference type="NCBIfam" id="NF041043">
    <property type="entry name" value="BPSS1780_fam"/>
    <property type="match status" value="1"/>
</dbReference>
<keyword evidence="3" id="KW-1185">Reference proteome</keyword>
<protein>
    <submittedName>
        <fullName evidence="2">Putative membrane protein</fullName>
    </submittedName>
</protein>
<proteinExistence type="predicted"/>
<feature type="transmembrane region" description="Helical" evidence="1">
    <location>
        <begin position="247"/>
        <end position="268"/>
    </location>
</feature>
<dbReference type="Proteomes" id="UP000575898">
    <property type="component" value="Unassembled WGS sequence"/>
</dbReference>
<name>A0A840MJF6_9PROT</name>
<keyword evidence="1" id="KW-0812">Transmembrane</keyword>
<feature type="transmembrane region" description="Helical" evidence="1">
    <location>
        <begin position="129"/>
        <end position="160"/>
    </location>
</feature>
<evidence type="ECO:0000313" key="3">
    <source>
        <dbReference type="Proteomes" id="UP000575898"/>
    </source>
</evidence>
<evidence type="ECO:0000313" key="2">
    <source>
        <dbReference type="EMBL" id="MBB5016937.1"/>
    </source>
</evidence>